<dbReference type="PROSITE" id="PS51175">
    <property type="entry name" value="CBM6"/>
    <property type="match status" value="3"/>
</dbReference>
<evidence type="ECO:0000259" key="9">
    <source>
        <dbReference type="PROSITE" id="PS51175"/>
    </source>
</evidence>
<comment type="caution">
    <text evidence="10">The sequence shown here is derived from an EMBL/GenBank/DDBJ whole genome shotgun (WGS) entry which is preliminary data.</text>
</comment>
<dbReference type="Pfam" id="PF22633">
    <property type="entry name" value="F5_F8_type_C_2"/>
    <property type="match status" value="1"/>
</dbReference>
<dbReference type="PANTHER" id="PTHR45713">
    <property type="entry name" value="FTP DOMAIN-CONTAINING PROTEIN"/>
    <property type="match status" value="1"/>
</dbReference>
<protein>
    <submittedName>
        <fullName evidence="10">Carbohydrate-binding protein</fullName>
    </submittedName>
</protein>
<dbReference type="SMART" id="SM00606">
    <property type="entry name" value="CBD_IV"/>
    <property type="match status" value="3"/>
</dbReference>
<feature type="domain" description="CBM6" evidence="9">
    <location>
        <begin position="618"/>
        <end position="744"/>
    </location>
</feature>
<comment type="similarity">
    <text evidence="2">Belongs to the fucolectin family.</text>
</comment>
<dbReference type="Gene3D" id="2.60.120.260">
    <property type="entry name" value="Galactose-binding domain-like"/>
    <property type="match status" value="4"/>
</dbReference>
<keyword evidence="4" id="KW-0479">Metal-binding</keyword>
<dbReference type="SMART" id="SM00607">
    <property type="entry name" value="FTP"/>
    <property type="match status" value="1"/>
</dbReference>
<dbReference type="InterPro" id="IPR006585">
    <property type="entry name" value="FTP1"/>
</dbReference>
<keyword evidence="5" id="KW-0732">Signal</keyword>
<feature type="domain" description="CBM6" evidence="9">
    <location>
        <begin position="478"/>
        <end position="605"/>
    </location>
</feature>
<dbReference type="InterPro" id="IPR005084">
    <property type="entry name" value="CBM6"/>
</dbReference>
<dbReference type="EMBL" id="JBHMFC010000019">
    <property type="protein sequence ID" value="MFB9056328.1"/>
    <property type="molecule type" value="Genomic_DNA"/>
</dbReference>
<keyword evidence="7" id="KW-0106">Calcium</keyword>
<gene>
    <name evidence="10" type="ORF">ACFFU9_06175</name>
</gene>
<evidence type="ECO:0000256" key="2">
    <source>
        <dbReference type="ARBA" id="ARBA00010147"/>
    </source>
</evidence>
<feature type="domain" description="CBM6" evidence="9">
    <location>
        <begin position="751"/>
        <end position="881"/>
    </location>
</feature>
<proteinExistence type="inferred from homology"/>
<dbReference type="Pfam" id="PF18962">
    <property type="entry name" value="Por_Secre_tail"/>
    <property type="match status" value="1"/>
</dbReference>
<dbReference type="Proteomes" id="UP001589585">
    <property type="component" value="Unassembled WGS sequence"/>
</dbReference>
<evidence type="ECO:0000256" key="7">
    <source>
        <dbReference type="ARBA" id="ARBA00022837"/>
    </source>
</evidence>
<evidence type="ECO:0000256" key="3">
    <source>
        <dbReference type="ARBA" id="ARBA00011233"/>
    </source>
</evidence>
<name>A0ABV5FA43_9FLAO</name>
<dbReference type="RefSeq" id="WP_379860526.1">
    <property type="nucleotide sequence ID" value="NZ_JBHMFC010000019.1"/>
</dbReference>
<evidence type="ECO:0000256" key="6">
    <source>
        <dbReference type="ARBA" id="ARBA00022734"/>
    </source>
</evidence>
<evidence type="ECO:0000256" key="8">
    <source>
        <dbReference type="ARBA" id="ARBA00023157"/>
    </source>
</evidence>
<organism evidence="10 11">
    <name type="scientific">Mariniflexile ostreae</name>
    <dbReference type="NCBI Taxonomy" id="1520892"/>
    <lineage>
        <taxon>Bacteria</taxon>
        <taxon>Pseudomonadati</taxon>
        <taxon>Bacteroidota</taxon>
        <taxon>Flavobacteriia</taxon>
        <taxon>Flavobacteriales</taxon>
        <taxon>Flavobacteriaceae</taxon>
        <taxon>Mariniflexile</taxon>
    </lineage>
</organism>
<keyword evidence="11" id="KW-1185">Reference proteome</keyword>
<evidence type="ECO:0000256" key="5">
    <source>
        <dbReference type="ARBA" id="ARBA00022729"/>
    </source>
</evidence>
<keyword evidence="8" id="KW-1015">Disulfide bond</keyword>
<sequence>MKKKILQFVLAVFLLIVYNTRAQTVINTLEELKAELNTSDESFVMTPGTYYFNTDNCGPGKLFSDPRLLLFTGNNSVFDFTDVKFEIDTNVFTQFGSIDVIEFWPVGSNNIYKNLTLEDIGNTVPTKGAGTLHLDGSDNLVEGFKTTTRGSFPYGYGDIFGKGGGSVVSHNKHSGILIRGDRNHIKNCTVIMRAYGHGIFVQGSHDAVIEGCYVEGELRTIGEVLQEEGTGSPADNVDFLTVWGFDLRDHQSDYTFSLQEAGIRAYSTGVVFDSDGNSTGVSRGTLNTTVLNCTIVKMRVGVNTGAEGGENKRIENCTALACEGGFWLGNDGDVINCRADASVGPILSEDIARSNATYEVTLLDDYIPKIGNAPYFYMGGTNHNITIHDGTTYYNPDIKIVLGGTRLASRFLVGSVEPPPTRNANNVTLINNTPYPVVLENAFNCDVFSCGPVTNNGSDNTVTQLDDCSEKLCNNTANNLEAECYDDMLGVGVRGIPENNNQKEIYGIRNEDWINFNAIDLTGMTSITAVVSSMVNDAAIEVRMGGVNGALLATVAISSTLSEETYHEFSVGLNQVVSGLTDLYFVFRHGTETGWLFNLDKISFEKDPCSSASYNPLLPISAEAFCSSSDITLQNRSAFNQVVTTIENTDYLKFANVDFGNDDVFNAIQILASSATDGGQIEVRSGAVDGVLLTTVNVESTGDWNDYKMFSSYSNTEITGLHDIYLVFTGGNGNLLNIDNFYFYNDTCLGGAYEAYSQISALEYCQMFGVVPINDAYLGGINDKDWIRYGSVDFTTLSPPQITFNVAGYPTEATVENGYINVMLDHPKEGAMIATATVPKTGGWEVWEEITVPLLQEVTGEHEVYLHFGNGAFNLDWFEFHDEVVSLDNLALATNGSVATQSSTAYEGVAGRAIDGNTNGNYGDGSVTHTEHGATGFNVLKWWQVDLGADKAIRKIAVYGRTGSNYVNDLNSFTVEVKNANGDVVFTQFFENYPSSRPLTIDTGTIVGQVVRISKASDRGLSLAEVEVLGTSSLSVDDVSLEKIGIYPNPAENRVTIRNGSGLKLEIYDILGALESEFIILENEKVLSLEMLPLGIYFFKFKSEKGITVKKVIKK</sequence>
<keyword evidence="6" id="KW-0430">Lectin</keyword>
<dbReference type="CDD" id="cd04084">
    <property type="entry name" value="CBM6_xylanase-like"/>
    <property type="match status" value="3"/>
</dbReference>
<evidence type="ECO:0000256" key="4">
    <source>
        <dbReference type="ARBA" id="ARBA00022723"/>
    </source>
</evidence>
<dbReference type="SUPFAM" id="SSF49785">
    <property type="entry name" value="Galactose-binding domain-like"/>
    <property type="match status" value="4"/>
</dbReference>
<comment type="function">
    <text evidence="1">Acts as a defensive agent. Recognizes blood group fucosylated oligosaccharides including A, B, H and Lewis B-type antigens. Does not recognize Lewis A antigen and has low affinity for monovalent haptens.</text>
</comment>
<comment type="subunit">
    <text evidence="3">Homotrimer.</text>
</comment>
<dbReference type="InterPro" id="IPR051941">
    <property type="entry name" value="BG_Antigen-Binding_Lectin"/>
</dbReference>
<evidence type="ECO:0000313" key="11">
    <source>
        <dbReference type="Proteomes" id="UP001589585"/>
    </source>
</evidence>
<dbReference type="Pfam" id="PF03422">
    <property type="entry name" value="CBM_6"/>
    <property type="match status" value="3"/>
</dbReference>
<evidence type="ECO:0000313" key="10">
    <source>
        <dbReference type="EMBL" id="MFB9056328.1"/>
    </source>
</evidence>
<reference evidence="10 11" key="1">
    <citation type="submission" date="2024-09" db="EMBL/GenBank/DDBJ databases">
        <authorList>
            <person name="Sun Q."/>
            <person name="Mori K."/>
        </authorList>
    </citation>
    <scope>NUCLEOTIDE SEQUENCE [LARGE SCALE GENOMIC DNA]</scope>
    <source>
        <strain evidence="10 11">CECT 8622</strain>
    </source>
</reference>
<evidence type="ECO:0000256" key="1">
    <source>
        <dbReference type="ARBA" id="ARBA00002219"/>
    </source>
</evidence>
<dbReference type="PANTHER" id="PTHR45713:SF6">
    <property type="entry name" value="F5_8 TYPE C DOMAIN-CONTAINING PROTEIN"/>
    <property type="match status" value="1"/>
</dbReference>
<dbReference type="InterPro" id="IPR006584">
    <property type="entry name" value="Cellulose-bd_IV"/>
</dbReference>
<dbReference type="InterPro" id="IPR008979">
    <property type="entry name" value="Galactose-bd-like_sf"/>
</dbReference>
<dbReference type="InterPro" id="IPR026444">
    <property type="entry name" value="Secre_tail"/>
</dbReference>
<dbReference type="NCBIfam" id="TIGR04183">
    <property type="entry name" value="Por_Secre_tail"/>
    <property type="match status" value="1"/>
</dbReference>
<accession>A0ABV5FA43</accession>